<dbReference type="AlphaFoldDB" id="A0A4R0JQ22"/>
<evidence type="ECO:0000313" key="1">
    <source>
        <dbReference type="EMBL" id="TCC48550.1"/>
    </source>
</evidence>
<comment type="caution">
    <text evidence="1">The sequence shown here is derived from an EMBL/GenBank/DDBJ whole genome shotgun (WGS) entry which is preliminary data.</text>
</comment>
<sequence>MSGALLLLLASVAIFWFGLFTVFPAASRAQFVMRMTKIRDDCDDAIIDRRLPDCDPVRDFINKANEMMKDADRLGGTSFHLAVQTVVAETGAELPEAGPSYGALDPDQRRLMNSLDERVTDALADHVIRGSSLWWFHRPVRALVRHRTATFGTSPTFTGGGTKPAPEARGVELIGQLVNDPVEVAQEYRTVDSSPILHV</sequence>
<dbReference type="EMBL" id="SJKB01000028">
    <property type="protein sequence ID" value="TCC48550.1"/>
    <property type="molecule type" value="Genomic_DNA"/>
</dbReference>
<name>A0A4R0JQ22_9ACTN</name>
<dbReference type="Proteomes" id="UP000291144">
    <property type="component" value="Unassembled WGS sequence"/>
</dbReference>
<dbReference type="RefSeq" id="WP_131366599.1">
    <property type="nucleotide sequence ID" value="NZ_SJKB01000028.1"/>
</dbReference>
<protein>
    <submittedName>
        <fullName evidence="1">Uncharacterized protein</fullName>
    </submittedName>
</protein>
<keyword evidence="2" id="KW-1185">Reference proteome</keyword>
<proteinExistence type="predicted"/>
<gene>
    <name evidence="1" type="ORF">E0H73_42890</name>
</gene>
<reference evidence="1 2" key="1">
    <citation type="submission" date="2019-02" db="EMBL/GenBank/DDBJ databases">
        <title>Kribbella capetownensis sp. nov. and Kribbella speibonae sp. nov., isolated from soil.</title>
        <authorList>
            <person name="Curtis S.M."/>
            <person name="Norton I."/>
            <person name="Everest G.J."/>
            <person name="Meyers P.R."/>
        </authorList>
    </citation>
    <scope>NUCLEOTIDE SEQUENCE [LARGE SCALE GENOMIC DNA]</scope>
    <source>
        <strain evidence="1 2">NRRL B-24813</strain>
    </source>
</reference>
<organism evidence="1 2">
    <name type="scientific">Kribbella pittospori</name>
    <dbReference type="NCBI Taxonomy" id="722689"/>
    <lineage>
        <taxon>Bacteria</taxon>
        <taxon>Bacillati</taxon>
        <taxon>Actinomycetota</taxon>
        <taxon>Actinomycetes</taxon>
        <taxon>Propionibacteriales</taxon>
        <taxon>Kribbellaceae</taxon>
        <taxon>Kribbella</taxon>
    </lineage>
</organism>
<accession>A0A4R0JQ22</accession>
<evidence type="ECO:0000313" key="2">
    <source>
        <dbReference type="Proteomes" id="UP000291144"/>
    </source>
</evidence>